<evidence type="ECO:0000313" key="2">
    <source>
        <dbReference type="EMBL" id="EGW06468.1"/>
    </source>
</evidence>
<name>G3H1S6_CRIGR</name>
<gene>
    <name evidence="2" type="ORF">I79_004108</name>
</gene>
<evidence type="ECO:0000313" key="3">
    <source>
        <dbReference type="Proteomes" id="UP000001075"/>
    </source>
</evidence>
<proteinExistence type="predicted"/>
<dbReference type="AlphaFoldDB" id="G3H1S6"/>
<dbReference type="InParanoid" id="G3H1S6"/>
<dbReference type="Proteomes" id="UP000001075">
    <property type="component" value="Unassembled WGS sequence"/>
</dbReference>
<dbReference type="EMBL" id="JH000108">
    <property type="protein sequence ID" value="EGW06468.1"/>
    <property type="molecule type" value="Genomic_DNA"/>
</dbReference>
<feature type="region of interest" description="Disordered" evidence="1">
    <location>
        <begin position="1"/>
        <end position="30"/>
    </location>
</feature>
<sequence>MACACSDSSGYVSNPRGGADLLHTGEDSPGYRTRLESLVSHGDEKADVHSGQNTCSEQPNYQRRMAAVTSTWPTDCTLKRSLEN</sequence>
<feature type="compositionally biased region" description="Polar residues" evidence="1">
    <location>
        <begin position="1"/>
        <end position="12"/>
    </location>
</feature>
<protein>
    <submittedName>
        <fullName evidence="2">Uncharacterized protein</fullName>
    </submittedName>
</protein>
<evidence type="ECO:0000256" key="1">
    <source>
        <dbReference type="SAM" id="MobiDB-lite"/>
    </source>
</evidence>
<reference evidence="3" key="1">
    <citation type="journal article" date="2011" name="Nat. Biotechnol.">
        <title>The genomic sequence of the Chinese hamster ovary (CHO)-K1 cell line.</title>
        <authorList>
            <person name="Xu X."/>
            <person name="Nagarajan H."/>
            <person name="Lewis N.E."/>
            <person name="Pan S."/>
            <person name="Cai Z."/>
            <person name="Liu X."/>
            <person name="Chen W."/>
            <person name="Xie M."/>
            <person name="Wang W."/>
            <person name="Hammond S."/>
            <person name="Andersen M.R."/>
            <person name="Neff N."/>
            <person name="Passarelli B."/>
            <person name="Koh W."/>
            <person name="Fan H.C."/>
            <person name="Wang J."/>
            <person name="Gui Y."/>
            <person name="Lee K.H."/>
            <person name="Betenbaugh M.J."/>
            <person name="Quake S.R."/>
            <person name="Famili I."/>
            <person name="Palsson B.O."/>
            <person name="Wang J."/>
        </authorList>
    </citation>
    <scope>NUCLEOTIDE SEQUENCE [LARGE SCALE GENOMIC DNA]</scope>
    <source>
        <strain evidence="3">CHO K1 cell line</strain>
    </source>
</reference>
<organism evidence="2 3">
    <name type="scientific">Cricetulus griseus</name>
    <name type="common">Chinese hamster</name>
    <name type="synonym">Cricetulus barabensis griseus</name>
    <dbReference type="NCBI Taxonomy" id="10029"/>
    <lineage>
        <taxon>Eukaryota</taxon>
        <taxon>Metazoa</taxon>
        <taxon>Chordata</taxon>
        <taxon>Craniata</taxon>
        <taxon>Vertebrata</taxon>
        <taxon>Euteleostomi</taxon>
        <taxon>Mammalia</taxon>
        <taxon>Eutheria</taxon>
        <taxon>Euarchontoglires</taxon>
        <taxon>Glires</taxon>
        <taxon>Rodentia</taxon>
        <taxon>Myomorpha</taxon>
        <taxon>Muroidea</taxon>
        <taxon>Cricetidae</taxon>
        <taxon>Cricetinae</taxon>
        <taxon>Cricetulus</taxon>
    </lineage>
</organism>
<accession>G3H1S6</accession>